<evidence type="ECO:0000256" key="7">
    <source>
        <dbReference type="ARBA" id="ARBA00023004"/>
    </source>
</evidence>
<feature type="compositionally biased region" description="Gly residues" evidence="11">
    <location>
        <begin position="187"/>
        <end position="196"/>
    </location>
</feature>
<name>A0AAV9S8T6_9TELE</name>
<keyword evidence="7" id="KW-0408">Iron</keyword>
<dbReference type="PANTHER" id="PTHR12907:SF6">
    <property type="entry name" value="PROLYL HYDROXYLASE EGLN2"/>
    <property type="match status" value="1"/>
</dbReference>
<keyword evidence="5" id="KW-0223">Dioxygenase</keyword>
<comment type="cofactor">
    <cofactor evidence="1">
        <name>L-ascorbate</name>
        <dbReference type="ChEBI" id="CHEBI:38290"/>
    </cofactor>
</comment>
<reference evidence="13 14" key="1">
    <citation type="submission" date="2021-06" db="EMBL/GenBank/DDBJ databases">
        <authorList>
            <person name="Palmer J.M."/>
        </authorList>
    </citation>
    <scope>NUCLEOTIDE SEQUENCE [LARGE SCALE GENOMIC DNA]</scope>
    <source>
        <strain evidence="13 14">MEX-2019</strain>
        <tissue evidence="13">Muscle</tissue>
    </source>
</reference>
<comment type="caution">
    <text evidence="13">The sequence shown here is derived from an EMBL/GenBank/DDBJ whole genome shotgun (WGS) entry which is preliminary data.</text>
</comment>
<dbReference type="EMBL" id="JAHHUM010000665">
    <property type="protein sequence ID" value="KAK5617813.1"/>
    <property type="molecule type" value="Genomic_DNA"/>
</dbReference>
<evidence type="ECO:0000256" key="4">
    <source>
        <dbReference type="ARBA" id="ARBA00022896"/>
    </source>
</evidence>
<keyword evidence="8" id="KW-0539">Nucleus</keyword>
<dbReference type="GO" id="GO:0005634">
    <property type="term" value="C:nucleus"/>
    <property type="evidence" value="ECO:0007669"/>
    <property type="project" value="UniProtKB-SubCell"/>
</dbReference>
<feature type="region of interest" description="Disordered" evidence="11">
    <location>
        <begin position="161"/>
        <end position="289"/>
    </location>
</feature>
<evidence type="ECO:0000256" key="11">
    <source>
        <dbReference type="SAM" id="MobiDB-lite"/>
    </source>
</evidence>
<keyword evidence="6" id="KW-0560">Oxidoreductase</keyword>
<evidence type="ECO:0000313" key="13">
    <source>
        <dbReference type="EMBL" id="KAK5617813.1"/>
    </source>
</evidence>
<protein>
    <recommendedName>
        <fullName evidence="9">hypoxia-inducible factor-proline dioxygenase</fullName>
        <ecNumber evidence="9">1.14.11.29</ecNumber>
    </recommendedName>
</protein>
<accession>A0AAV9S8T6</accession>
<dbReference type="GO" id="GO:0005737">
    <property type="term" value="C:cytoplasm"/>
    <property type="evidence" value="ECO:0007669"/>
    <property type="project" value="TreeGrafter"/>
</dbReference>
<dbReference type="InterPro" id="IPR006620">
    <property type="entry name" value="Pro_4_hyd_alph"/>
</dbReference>
<dbReference type="AlphaFoldDB" id="A0AAV9S8T6"/>
<dbReference type="Proteomes" id="UP001311232">
    <property type="component" value="Unassembled WGS sequence"/>
</dbReference>
<evidence type="ECO:0000256" key="5">
    <source>
        <dbReference type="ARBA" id="ARBA00022964"/>
    </source>
</evidence>
<comment type="catalytic activity">
    <reaction evidence="10">
        <text>L-prolyl-[hypoxia-inducible factor alpha subunit] + 2-oxoglutarate + O2 = trans-4-hydroxy-L-prolyl-[hypoxia-inducible factor alpha subunit] + succinate + CO2</text>
        <dbReference type="Rhea" id="RHEA:48400"/>
        <dbReference type="Rhea" id="RHEA-COMP:12093"/>
        <dbReference type="Rhea" id="RHEA-COMP:12094"/>
        <dbReference type="ChEBI" id="CHEBI:15379"/>
        <dbReference type="ChEBI" id="CHEBI:16526"/>
        <dbReference type="ChEBI" id="CHEBI:16810"/>
        <dbReference type="ChEBI" id="CHEBI:30031"/>
        <dbReference type="ChEBI" id="CHEBI:50342"/>
        <dbReference type="ChEBI" id="CHEBI:61965"/>
        <dbReference type="EC" id="1.14.11.29"/>
    </reaction>
</comment>
<proteinExistence type="predicted"/>
<evidence type="ECO:0000259" key="12">
    <source>
        <dbReference type="PROSITE" id="PS51471"/>
    </source>
</evidence>
<dbReference type="InterPro" id="IPR005123">
    <property type="entry name" value="Oxoglu/Fe-dep_dioxygenase_dom"/>
</dbReference>
<evidence type="ECO:0000256" key="8">
    <source>
        <dbReference type="ARBA" id="ARBA00023242"/>
    </source>
</evidence>
<dbReference type="FunFam" id="2.60.120.620:FF:000005">
    <property type="entry name" value="Egl nine homolog 1"/>
    <property type="match status" value="1"/>
</dbReference>
<evidence type="ECO:0000256" key="6">
    <source>
        <dbReference type="ARBA" id="ARBA00023002"/>
    </source>
</evidence>
<dbReference type="GO" id="GO:0008198">
    <property type="term" value="F:ferrous iron binding"/>
    <property type="evidence" value="ECO:0007669"/>
    <property type="project" value="TreeGrafter"/>
</dbReference>
<evidence type="ECO:0000313" key="14">
    <source>
        <dbReference type="Proteomes" id="UP001311232"/>
    </source>
</evidence>
<dbReference type="InterPro" id="IPR044862">
    <property type="entry name" value="Pro_4_hyd_alph_FE2OG_OXY"/>
</dbReference>
<dbReference type="EC" id="1.14.11.29" evidence="9"/>
<evidence type="ECO:0000256" key="9">
    <source>
        <dbReference type="ARBA" id="ARBA00039004"/>
    </source>
</evidence>
<sequence length="527" mass="57013">MESLGLTEVLKLNSPLASIVFSESQERRSQQTEIHSSYRTDMGLNSFCAGPAGTQTAAELLADMASQTNSPGITSPTKQSKSGVPLYNGGVGSPSATVEASQAEVLAQTPHGYSAQLKGMGAKTGGSVCPFNSRGLMMENADRTGHEKFSLGMRRISEDLKVRQAQQQQKRRGGENWDMESEMLNGHGLGSPGLGGSADPACGAEESDLKRRKLADGSVANKSSESRRAARAVVPLRATVNSNSSSSYNHPNYPRDNVNLRNGHYAAPSDPPAVPSRPSIPSQLSPAGNGWSAERVAKQYIIPCMKYYGICVKDNFLGTQLGDRVIEEVEVLNQSGKFRGGQLVSQKSIPSRNIRGDQIAWVEGQEPGCHSIGILMAHIDEAVMNSAANGQLGNCVINGRTKAMVACYPGNGAGYVRHVDNPNGDGRCITCIYYLNKNWDVKTQGGLLQIYPEGKNVVANIEPLFDRLLIFWSDRRNPHEVKPSYATRYAITVWYFDAKERSEAKEKYKLATGQKGIQVPVTQNGKS</sequence>
<dbReference type="Gene3D" id="2.60.120.620">
    <property type="entry name" value="q2cbj1_9rhob like domain"/>
    <property type="match status" value="1"/>
</dbReference>
<dbReference type="GO" id="GO:0031418">
    <property type="term" value="F:L-ascorbic acid binding"/>
    <property type="evidence" value="ECO:0007669"/>
    <property type="project" value="UniProtKB-KW"/>
</dbReference>
<keyword evidence="4" id="KW-0847">Vitamin C</keyword>
<gene>
    <name evidence="13" type="ORF">CRENBAI_026424</name>
</gene>
<organism evidence="13 14">
    <name type="scientific">Crenichthys baileyi</name>
    <name type="common">White River springfish</name>
    <dbReference type="NCBI Taxonomy" id="28760"/>
    <lineage>
        <taxon>Eukaryota</taxon>
        <taxon>Metazoa</taxon>
        <taxon>Chordata</taxon>
        <taxon>Craniata</taxon>
        <taxon>Vertebrata</taxon>
        <taxon>Euteleostomi</taxon>
        <taxon>Actinopterygii</taxon>
        <taxon>Neopterygii</taxon>
        <taxon>Teleostei</taxon>
        <taxon>Neoteleostei</taxon>
        <taxon>Acanthomorphata</taxon>
        <taxon>Ovalentaria</taxon>
        <taxon>Atherinomorphae</taxon>
        <taxon>Cyprinodontiformes</taxon>
        <taxon>Goodeidae</taxon>
        <taxon>Crenichthys</taxon>
    </lineage>
</organism>
<dbReference type="GO" id="GO:0071456">
    <property type="term" value="P:cellular response to hypoxia"/>
    <property type="evidence" value="ECO:0007669"/>
    <property type="project" value="TreeGrafter"/>
</dbReference>
<comment type="subcellular location">
    <subcellularLocation>
        <location evidence="2">Nucleus</location>
    </subcellularLocation>
</comment>
<dbReference type="SMART" id="SM00702">
    <property type="entry name" value="P4Hc"/>
    <property type="match status" value="1"/>
</dbReference>
<evidence type="ECO:0000256" key="3">
    <source>
        <dbReference type="ARBA" id="ARBA00022723"/>
    </source>
</evidence>
<keyword evidence="3" id="KW-0479">Metal-binding</keyword>
<dbReference type="Pfam" id="PF13640">
    <property type="entry name" value="2OG-FeII_Oxy_3"/>
    <property type="match status" value="1"/>
</dbReference>
<dbReference type="GO" id="GO:0160082">
    <property type="term" value="F:hypoxia-inducible factor-proline dioxygenase activity"/>
    <property type="evidence" value="ECO:0007669"/>
    <property type="project" value="UniProtKB-EC"/>
</dbReference>
<keyword evidence="14" id="KW-1185">Reference proteome</keyword>
<feature type="compositionally biased region" description="Polar residues" evidence="11">
    <location>
        <begin position="67"/>
        <end position="82"/>
    </location>
</feature>
<feature type="compositionally biased region" description="Low complexity" evidence="11">
    <location>
        <begin position="231"/>
        <end position="254"/>
    </location>
</feature>
<dbReference type="InterPro" id="IPR051559">
    <property type="entry name" value="HIF_prolyl_hydroxylases"/>
</dbReference>
<feature type="domain" description="Fe2OG dioxygenase" evidence="12">
    <location>
        <begin position="399"/>
        <end position="497"/>
    </location>
</feature>
<feature type="region of interest" description="Disordered" evidence="11">
    <location>
        <begin position="67"/>
        <end position="95"/>
    </location>
</feature>
<evidence type="ECO:0000256" key="2">
    <source>
        <dbReference type="ARBA" id="ARBA00004123"/>
    </source>
</evidence>
<evidence type="ECO:0000256" key="10">
    <source>
        <dbReference type="ARBA" id="ARBA00049134"/>
    </source>
</evidence>
<dbReference type="PANTHER" id="PTHR12907">
    <property type="entry name" value="EGL NINE HOMOLOG-RELATED"/>
    <property type="match status" value="1"/>
</dbReference>
<evidence type="ECO:0000256" key="1">
    <source>
        <dbReference type="ARBA" id="ARBA00001961"/>
    </source>
</evidence>
<dbReference type="PROSITE" id="PS51471">
    <property type="entry name" value="FE2OG_OXY"/>
    <property type="match status" value="1"/>
</dbReference>